<dbReference type="AlphaFoldDB" id="A0A0B1S890"/>
<dbReference type="InterPro" id="IPR019424">
    <property type="entry name" value="7TM_GPCR_Srsx"/>
</dbReference>
<sequence>MLVLICYGLFLILIKKIEITDKSLRSVYRSLILVSLTVALGFATSVTVTFLSAAELIDINDLSMILLAGVFINLQMSSNFFIYYIVSEQYRESFDRYLHIDMLGKAAGKQKLADTLPLHSVTTTTSRKIFAWK</sequence>
<keyword evidence="3" id="KW-1185">Reference proteome</keyword>
<dbReference type="Proteomes" id="UP000053660">
    <property type="component" value="Unassembled WGS sequence"/>
</dbReference>
<dbReference type="Pfam" id="PF10320">
    <property type="entry name" value="7TM_GPCR_Srsx"/>
    <property type="match status" value="1"/>
</dbReference>
<keyword evidence="1" id="KW-0812">Transmembrane</keyword>
<feature type="transmembrane region" description="Helical" evidence="1">
    <location>
        <begin position="32"/>
        <end position="53"/>
    </location>
</feature>
<proteinExistence type="predicted"/>
<keyword evidence="1" id="KW-1133">Transmembrane helix</keyword>
<protein>
    <recommendedName>
        <fullName evidence="4">G-protein coupled receptors family 1 profile domain-containing protein</fullName>
    </recommendedName>
</protein>
<name>A0A0B1S890_OESDE</name>
<accession>A0A0B1S890</accession>
<dbReference type="SUPFAM" id="SSF81321">
    <property type="entry name" value="Family A G protein-coupled receptor-like"/>
    <property type="match status" value="1"/>
</dbReference>
<organism evidence="2 3">
    <name type="scientific">Oesophagostomum dentatum</name>
    <name type="common">Nodular worm</name>
    <dbReference type="NCBI Taxonomy" id="61180"/>
    <lineage>
        <taxon>Eukaryota</taxon>
        <taxon>Metazoa</taxon>
        <taxon>Ecdysozoa</taxon>
        <taxon>Nematoda</taxon>
        <taxon>Chromadorea</taxon>
        <taxon>Rhabditida</taxon>
        <taxon>Rhabditina</taxon>
        <taxon>Rhabditomorpha</taxon>
        <taxon>Strongyloidea</taxon>
        <taxon>Strongylidae</taxon>
        <taxon>Oesophagostomum</taxon>
    </lineage>
</organism>
<gene>
    <name evidence="2" type="ORF">OESDEN_20898</name>
</gene>
<evidence type="ECO:0008006" key="4">
    <source>
        <dbReference type="Google" id="ProtNLM"/>
    </source>
</evidence>
<dbReference type="EMBL" id="KN604902">
    <property type="protein sequence ID" value="KHJ79455.1"/>
    <property type="molecule type" value="Genomic_DNA"/>
</dbReference>
<dbReference type="Gene3D" id="1.20.1070.10">
    <property type="entry name" value="Rhodopsin 7-helix transmembrane proteins"/>
    <property type="match status" value="1"/>
</dbReference>
<reference evidence="2 3" key="1">
    <citation type="submission" date="2014-03" db="EMBL/GenBank/DDBJ databases">
        <title>Draft genome of the hookworm Oesophagostomum dentatum.</title>
        <authorList>
            <person name="Mitreva M."/>
        </authorList>
    </citation>
    <scope>NUCLEOTIDE SEQUENCE [LARGE SCALE GENOMIC DNA]</scope>
    <source>
        <strain evidence="2 3">OD-Hann</strain>
    </source>
</reference>
<dbReference type="OrthoDB" id="5820127at2759"/>
<keyword evidence="1" id="KW-0472">Membrane</keyword>
<evidence type="ECO:0000313" key="2">
    <source>
        <dbReference type="EMBL" id="KHJ79455.1"/>
    </source>
</evidence>
<evidence type="ECO:0000256" key="1">
    <source>
        <dbReference type="SAM" id="Phobius"/>
    </source>
</evidence>
<feature type="transmembrane region" description="Helical" evidence="1">
    <location>
        <begin position="65"/>
        <end position="86"/>
    </location>
</feature>
<evidence type="ECO:0000313" key="3">
    <source>
        <dbReference type="Proteomes" id="UP000053660"/>
    </source>
</evidence>